<gene>
    <name evidence="2" type="ORF">KC614_04420</name>
</gene>
<evidence type="ECO:0000313" key="2">
    <source>
        <dbReference type="EMBL" id="MCA9392412.1"/>
    </source>
</evidence>
<proteinExistence type="predicted"/>
<evidence type="ECO:0000256" key="1">
    <source>
        <dbReference type="SAM" id="Phobius"/>
    </source>
</evidence>
<keyword evidence="1" id="KW-0472">Membrane</keyword>
<sequence>MTWLVYTLISLITISLFYVFTKRILNDELNSPKTYAAFLQLTVGAIAFILLLLFGDFYFDFTLKTTLIYIASGFVYAIAAGTF</sequence>
<dbReference type="Proteomes" id="UP000751518">
    <property type="component" value="Unassembled WGS sequence"/>
</dbReference>
<keyword evidence="1" id="KW-0812">Transmembrane</keyword>
<organism evidence="2 3">
    <name type="scientific">candidate division WWE3 bacterium</name>
    <dbReference type="NCBI Taxonomy" id="2053526"/>
    <lineage>
        <taxon>Bacteria</taxon>
        <taxon>Katanobacteria</taxon>
    </lineage>
</organism>
<reference evidence="2" key="1">
    <citation type="submission" date="2020-04" db="EMBL/GenBank/DDBJ databases">
        <authorList>
            <person name="Zhang T."/>
        </authorList>
    </citation>
    <scope>NUCLEOTIDE SEQUENCE</scope>
    <source>
        <strain evidence="2">HKST-UBA03</strain>
    </source>
</reference>
<evidence type="ECO:0000313" key="3">
    <source>
        <dbReference type="Proteomes" id="UP000751518"/>
    </source>
</evidence>
<name>A0A955RSF2_UNCKA</name>
<feature type="transmembrane region" description="Helical" evidence="1">
    <location>
        <begin position="61"/>
        <end position="79"/>
    </location>
</feature>
<feature type="non-terminal residue" evidence="2">
    <location>
        <position position="83"/>
    </location>
</feature>
<feature type="transmembrane region" description="Helical" evidence="1">
    <location>
        <begin position="37"/>
        <end position="55"/>
    </location>
</feature>
<dbReference type="EMBL" id="JAGQKZ010000050">
    <property type="protein sequence ID" value="MCA9392412.1"/>
    <property type="molecule type" value="Genomic_DNA"/>
</dbReference>
<reference evidence="2" key="2">
    <citation type="journal article" date="2021" name="Microbiome">
        <title>Successional dynamics and alternative stable states in a saline activated sludge microbial community over 9 years.</title>
        <authorList>
            <person name="Wang Y."/>
            <person name="Ye J."/>
            <person name="Ju F."/>
            <person name="Liu L."/>
            <person name="Boyd J.A."/>
            <person name="Deng Y."/>
            <person name="Parks D.H."/>
            <person name="Jiang X."/>
            <person name="Yin X."/>
            <person name="Woodcroft B.J."/>
            <person name="Tyson G.W."/>
            <person name="Hugenholtz P."/>
            <person name="Polz M.F."/>
            <person name="Zhang T."/>
        </authorList>
    </citation>
    <scope>NUCLEOTIDE SEQUENCE</scope>
    <source>
        <strain evidence="2">HKST-UBA03</strain>
    </source>
</reference>
<protein>
    <submittedName>
        <fullName evidence="2">Uncharacterized protein</fullName>
    </submittedName>
</protein>
<feature type="transmembrane region" description="Helical" evidence="1">
    <location>
        <begin position="6"/>
        <end position="25"/>
    </location>
</feature>
<keyword evidence="1" id="KW-1133">Transmembrane helix</keyword>
<comment type="caution">
    <text evidence="2">The sequence shown here is derived from an EMBL/GenBank/DDBJ whole genome shotgun (WGS) entry which is preliminary data.</text>
</comment>
<accession>A0A955RSF2</accession>
<dbReference type="AlphaFoldDB" id="A0A955RSF2"/>